<feature type="compositionally biased region" description="Low complexity" evidence="8">
    <location>
        <begin position="591"/>
        <end position="600"/>
    </location>
</feature>
<gene>
    <name evidence="9" type="ORF">HGRIS_008144</name>
</gene>
<evidence type="ECO:0000256" key="2">
    <source>
        <dbReference type="ARBA" id="ARBA00007276"/>
    </source>
</evidence>
<comment type="similarity">
    <text evidence="2 7">Belongs to the SLD2 family.</text>
</comment>
<evidence type="ECO:0000256" key="3">
    <source>
        <dbReference type="ARBA" id="ARBA00018363"/>
    </source>
</evidence>
<feature type="compositionally biased region" description="Acidic residues" evidence="8">
    <location>
        <begin position="413"/>
        <end position="422"/>
    </location>
</feature>
<feature type="compositionally biased region" description="Basic and acidic residues" evidence="8">
    <location>
        <begin position="308"/>
        <end position="324"/>
    </location>
</feature>
<comment type="subcellular location">
    <subcellularLocation>
        <location evidence="1 7">Nucleus</location>
    </subcellularLocation>
</comment>
<evidence type="ECO:0000256" key="8">
    <source>
        <dbReference type="SAM" id="MobiDB-lite"/>
    </source>
</evidence>
<protein>
    <recommendedName>
        <fullName evidence="3 7">DNA replication regulator SLD2</fullName>
    </recommendedName>
</protein>
<feature type="compositionally biased region" description="Polar residues" evidence="8">
    <location>
        <begin position="72"/>
        <end position="81"/>
    </location>
</feature>
<feature type="compositionally biased region" description="Basic and acidic residues" evidence="8">
    <location>
        <begin position="207"/>
        <end position="225"/>
    </location>
</feature>
<proteinExistence type="inferred from homology"/>
<keyword evidence="6 7" id="KW-0131">Cell cycle</keyword>
<dbReference type="EMBL" id="JASNQZ010000011">
    <property type="protein sequence ID" value="KAL0951455.1"/>
    <property type="molecule type" value="Genomic_DNA"/>
</dbReference>
<dbReference type="InterPro" id="IPR040203">
    <property type="entry name" value="Sld2"/>
</dbReference>
<dbReference type="Proteomes" id="UP001556367">
    <property type="component" value="Unassembled WGS sequence"/>
</dbReference>
<feature type="compositionally biased region" description="Polar residues" evidence="8">
    <location>
        <begin position="384"/>
        <end position="395"/>
    </location>
</feature>
<feature type="compositionally biased region" description="Polar residues" evidence="8">
    <location>
        <begin position="472"/>
        <end position="492"/>
    </location>
</feature>
<organism evidence="9 10">
    <name type="scientific">Hohenbuehelia grisea</name>
    <dbReference type="NCBI Taxonomy" id="104357"/>
    <lineage>
        <taxon>Eukaryota</taxon>
        <taxon>Fungi</taxon>
        <taxon>Dikarya</taxon>
        <taxon>Basidiomycota</taxon>
        <taxon>Agaricomycotina</taxon>
        <taxon>Agaricomycetes</taxon>
        <taxon>Agaricomycetidae</taxon>
        <taxon>Agaricales</taxon>
        <taxon>Pleurotineae</taxon>
        <taxon>Pleurotaceae</taxon>
        <taxon>Hohenbuehelia</taxon>
    </lineage>
</organism>
<evidence type="ECO:0000256" key="1">
    <source>
        <dbReference type="ARBA" id="ARBA00004123"/>
    </source>
</evidence>
<name>A0ABR3J731_9AGAR</name>
<dbReference type="InterPro" id="IPR021110">
    <property type="entry name" value="DNA_rep_checkpnt_protein"/>
</dbReference>
<evidence type="ECO:0000256" key="7">
    <source>
        <dbReference type="RuleBase" id="RU367067"/>
    </source>
</evidence>
<dbReference type="PANTHER" id="PTHR28124:SF1">
    <property type="entry name" value="DNA REPLICATION REGULATOR SLD2"/>
    <property type="match status" value="1"/>
</dbReference>
<feature type="region of interest" description="Disordered" evidence="8">
    <location>
        <begin position="287"/>
        <end position="505"/>
    </location>
</feature>
<evidence type="ECO:0000313" key="9">
    <source>
        <dbReference type="EMBL" id="KAL0951455.1"/>
    </source>
</evidence>
<feature type="compositionally biased region" description="Polar residues" evidence="8">
    <location>
        <begin position="91"/>
        <end position="102"/>
    </location>
</feature>
<dbReference type="PANTHER" id="PTHR28124">
    <property type="entry name" value="DNA REPLICATION REGULATOR SLD2"/>
    <property type="match status" value="1"/>
</dbReference>
<dbReference type="Gene3D" id="1.10.10.1460">
    <property type="match status" value="1"/>
</dbReference>
<comment type="caution">
    <text evidence="9">The sequence shown here is derived from an EMBL/GenBank/DDBJ whole genome shotgun (WGS) entry which is preliminary data.</text>
</comment>
<dbReference type="Pfam" id="PF11719">
    <property type="entry name" value="Drc1-Sld2"/>
    <property type="match status" value="1"/>
</dbReference>
<keyword evidence="10" id="KW-1185">Reference proteome</keyword>
<sequence>MPDIATVRSEIKAWERTFKADNGRNPSLDDIKQLPHIAEKYKLYKKLSKQATAKPSALPSQTPSTPPRSHPRASTSNTSLFVQPRHVESTAPLSSFNPFSPQKSKKKPNFTSTHKALHNPFATPTKSSGLRNRALPLPDERELSPDPFPIIQPNFGIKSPRKASPAPDTAVTRARKRLRGEPVSPSPAKPKRRRVAPVQSLLPFRPIGKDHVHGNDNPNDDRFGDVGDDAEPGDGSFVDETPAKLSGANKSYKALFDEAIPLNFFPSQVNGQGKAKSSSPFDFAEDADEFLLGSQRRKTTTPPILSSKTREVKRPPGAQKDRPKAKSKRRHSGSDSEMDTPVDDLNAAAGPSEPTMDTSTLTDLLPPSPPPRDPYANKSHRRNGTNNPRASTSTLAKPKAAQSRKKAKVSQAEAEDESDSDDWERGVQIVGRRPPHVGDNTGEDANGDMDAFDLDDPLFIAPKRDVPDPVPLSTTELATSQKDHAPQTSDELGSTPLPKKLASLNISPPRPFITTEAEEAHLVDDVLYHRPRKGRLYDSRRGGEIWGVGEGEEEELDVDADELVLAGGLHPVAAKKGRKVDVEDDDDWEGEPVPWEVGEL</sequence>
<evidence type="ECO:0000313" key="10">
    <source>
        <dbReference type="Proteomes" id="UP001556367"/>
    </source>
</evidence>
<keyword evidence="4 7" id="KW-0235">DNA replication</keyword>
<comment type="function">
    <text evidence="7">Has a role in the initiation of DNA replication. Required at S-phase checkpoint.</text>
</comment>
<feature type="compositionally biased region" description="Low complexity" evidence="8">
    <location>
        <begin position="354"/>
        <end position="365"/>
    </location>
</feature>
<accession>A0ABR3J731</accession>
<feature type="compositionally biased region" description="Polar residues" evidence="8">
    <location>
        <begin position="49"/>
        <end position="63"/>
    </location>
</feature>
<feature type="region of interest" description="Disordered" evidence="8">
    <location>
        <begin position="48"/>
        <end position="243"/>
    </location>
</feature>
<evidence type="ECO:0000256" key="6">
    <source>
        <dbReference type="ARBA" id="ARBA00023306"/>
    </source>
</evidence>
<feature type="region of interest" description="Disordered" evidence="8">
    <location>
        <begin position="576"/>
        <end position="600"/>
    </location>
</feature>
<keyword evidence="5 7" id="KW-0539">Nucleus</keyword>
<feature type="compositionally biased region" description="Acidic residues" evidence="8">
    <location>
        <begin position="441"/>
        <end position="456"/>
    </location>
</feature>
<reference evidence="10" key="1">
    <citation type="submission" date="2024-06" db="EMBL/GenBank/DDBJ databases">
        <title>Multi-omics analyses provide insights into the biosynthesis of the anticancer antibiotic pleurotin in Hohenbuehelia grisea.</title>
        <authorList>
            <person name="Weaver J.A."/>
            <person name="Alberti F."/>
        </authorList>
    </citation>
    <scope>NUCLEOTIDE SEQUENCE [LARGE SCALE GENOMIC DNA]</scope>
    <source>
        <strain evidence="10">T-177</strain>
    </source>
</reference>
<evidence type="ECO:0000256" key="5">
    <source>
        <dbReference type="ARBA" id="ARBA00023242"/>
    </source>
</evidence>
<evidence type="ECO:0000256" key="4">
    <source>
        <dbReference type="ARBA" id="ARBA00022705"/>
    </source>
</evidence>